<dbReference type="PIRSF" id="PIRSF019239">
    <property type="entry name" value="MrpE"/>
    <property type="match status" value="1"/>
</dbReference>
<organism evidence="8 9">
    <name type="scientific">Roseomonas genomospecies 6</name>
    <dbReference type="NCBI Taxonomy" id="214106"/>
    <lineage>
        <taxon>Bacteria</taxon>
        <taxon>Pseudomonadati</taxon>
        <taxon>Pseudomonadota</taxon>
        <taxon>Alphaproteobacteria</taxon>
        <taxon>Acetobacterales</taxon>
        <taxon>Roseomonadaceae</taxon>
        <taxon>Roseomonas</taxon>
    </lineage>
</organism>
<evidence type="ECO:0000256" key="7">
    <source>
        <dbReference type="SAM" id="Phobius"/>
    </source>
</evidence>
<proteinExistence type="inferred from homology"/>
<keyword evidence="9" id="KW-1185">Reference proteome</keyword>
<dbReference type="NCBIfam" id="NF006518">
    <property type="entry name" value="PRK08965.1-2"/>
    <property type="match status" value="1"/>
</dbReference>
<sequence length="162" mass="17834">MARLLPHPLLTLMIAVVWLLLANDLSVGHLVLGLIIGVVVPLVTSVYWPDRSRVRNPAAILGYLLVVAWDIVVSNVQVAYLVLFRRGDTLRSRFVTVPLDLRTPEAVAVLAGTITMTPGTVSADTSADGRALLVHCLETDDPDAVIAQIKDRYERRLKEIFE</sequence>
<comment type="caution">
    <text evidence="8">The sequence shown here is derived from an EMBL/GenBank/DDBJ whole genome shotgun (WGS) entry which is preliminary data.</text>
</comment>
<comment type="subcellular location">
    <subcellularLocation>
        <location evidence="1">Cell membrane</location>
        <topology evidence="1">Multi-pass membrane protein</topology>
    </subcellularLocation>
</comment>
<dbReference type="GO" id="GO:0008324">
    <property type="term" value="F:monoatomic cation transmembrane transporter activity"/>
    <property type="evidence" value="ECO:0007669"/>
    <property type="project" value="InterPro"/>
</dbReference>
<feature type="transmembrane region" description="Helical" evidence="7">
    <location>
        <begin position="60"/>
        <end position="83"/>
    </location>
</feature>
<keyword evidence="3" id="KW-1003">Cell membrane</keyword>
<dbReference type="GO" id="GO:0005886">
    <property type="term" value="C:plasma membrane"/>
    <property type="evidence" value="ECO:0007669"/>
    <property type="project" value="UniProtKB-SubCell"/>
</dbReference>
<gene>
    <name evidence="8" type="ORF">DS843_12425</name>
</gene>
<evidence type="ECO:0000313" key="8">
    <source>
        <dbReference type="EMBL" id="KAA0680773.1"/>
    </source>
</evidence>
<keyword evidence="5 7" id="KW-1133">Transmembrane helix</keyword>
<accession>A0A9W7NJY2</accession>
<evidence type="ECO:0000256" key="6">
    <source>
        <dbReference type="ARBA" id="ARBA00023136"/>
    </source>
</evidence>
<dbReference type="OrthoDB" id="9807187at2"/>
<feature type="transmembrane region" description="Helical" evidence="7">
    <location>
        <begin position="30"/>
        <end position="48"/>
    </location>
</feature>
<reference evidence="8 9" key="1">
    <citation type="submission" date="2018-07" db="EMBL/GenBank/DDBJ databases">
        <title>Genome sequence of Azospirillum sp. ATCC 49961.</title>
        <authorList>
            <person name="Sant'Anna F.H."/>
            <person name="Baldani J.I."/>
            <person name="Zilli J.E."/>
            <person name="Reis V.M."/>
            <person name="Hartmann A."/>
            <person name="Cruz L."/>
            <person name="de Souza E.M."/>
            <person name="de Oliveira Pedrosa F."/>
            <person name="Passaglia L.M.P."/>
        </authorList>
    </citation>
    <scope>NUCLEOTIDE SEQUENCE [LARGE SCALE GENOMIC DNA]</scope>
    <source>
        <strain evidence="8 9">ATCC 49961</strain>
    </source>
</reference>
<evidence type="ECO:0000256" key="2">
    <source>
        <dbReference type="ARBA" id="ARBA00006228"/>
    </source>
</evidence>
<evidence type="ECO:0000256" key="1">
    <source>
        <dbReference type="ARBA" id="ARBA00004651"/>
    </source>
</evidence>
<protein>
    <submittedName>
        <fullName evidence="8">Na+/H+ antiporter subunit E</fullName>
    </submittedName>
</protein>
<keyword evidence="4 7" id="KW-0812">Transmembrane</keyword>
<keyword evidence="6 7" id="KW-0472">Membrane</keyword>
<dbReference type="Proteomes" id="UP000480854">
    <property type="component" value="Unassembled WGS sequence"/>
</dbReference>
<feature type="transmembrane region" description="Helical" evidence="7">
    <location>
        <begin position="6"/>
        <end position="23"/>
    </location>
</feature>
<dbReference type="PANTHER" id="PTHR34584">
    <property type="entry name" value="NA(+)/H(+) ANTIPORTER SUBUNIT E1"/>
    <property type="match status" value="1"/>
</dbReference>
<comment type="similarity">
    <text evidence="2">Belongs to the CPA3 antiporters (TC 2.A.63) subunit E family.</text>
</comment>
<name>A0A9W7NJY2_9PROT</name>
<evidence type="ECO:0000256" key="4">
    <source>
        <dbReference type="ARBA" id="ARBA00022692"/>
    </source>
</evidence>
<evidence type="ECO:0000256" key="3">
    <source>
        <dbReference type="ARBA" id="ARBA00022475"/>
    </source>
</evidence>
<evidence type="ECO:0000256" key="5">
    <source>
        <dbReference type="ARBA" id="ARBA00022989"/>
    </source>
</evidence>
<dbReference type="PANTHER" id="PTHR34584:SF1">
    <property type="entry name" value="NA(+)_H(+) ANTIPORTER SUBUNIT E1"/>
    <property type="match status" value="1"/>
</dbReference>
<evidence type="ECO:0000313" key="9">
    <source>
        <dbReference type="Proteomes" id="UP000480854"/>
    </source>
</evidence>
<dbReference type="InterPro" id="IPR002758">
    <property type="entry name" value="Cation_antiport_E"/>
</dbReference>
<dbReference type="AlphaFoldDB" id="A0A9W7NJY2"/>
<dbReference type="Pfam" id="PF01899">
    <property type="entry name" value="MNHE"/>
    <property type="match status" value="1"/>
</dbReference>
<dbReference type="EMBL" id="QOKW01000008">
    <property type="protein sequence ID" value="KAA0680773.1"/>
    <property type="molecule type" value="Genomic_DNA"/>
</dbReference>